<evidence type="ECO:0000313" key="3">
    <source>
        <dbReference type="EMBL" id="TWT56304.1"/>
    </source>
</evidence>
<organism evidence="3 4">
    <name type="scientific">Allorhodopirellula solitaria</name>
    <dbReference type="NCBI Taxonomy" id="2527987"/>
    <lineage>
        <taxon>Bacteria</taxon>
        <taxon>Pseudomonadati</taxon>
        <taxon>Planctomycetota</taxon>
        <taxon>Planctomycetia</taxon>
        <taxon>Pirellulales</taxon>
        <taxon>Pirellulaceae</taxon>
        <taxon>Allorhodopirellula</taxon>
    </lineage>
</organism>
<dbReference type="GO" id="GO:0006189">
    <property type="term" value="P:'de novo' IMP biosynthetic process"/>
    <property type="evidence" value="ECO:0007669"/>
    <property type="project" value="InterPro"/>
</dbReference>
<dbReference type="PANTHER" id="PTHR43064:SF1">
    <property type="entry name" value="SLL1489 PROTEIN"/>
    <property type="match status" value="1"/>
</dbReference>
<protein>
    <submittedName>
        <fullName evidence="3">AIR carboxylase</fullName>
    </submittedName>
</protein>
<dbReference type="Pfam" id="PF00731">
    <property type="entry name" value="AIRC"/>
    <property type="match status" value="1"/>
</dbReference>
<name>A0A5C5WZF5_9BACT</name>
<feature type="region of interest" description="Disordered" evidence="1">
    <location>
        <begin position="60"/>
        <end position="79"/>
    </location>
</feature>
<keyword evidence="4" id="KW-1185">Reference proteome</keyword>
<feature type="domain" description="PurE" evidence="2">
    <location>
        <begin position="217"/>
        <end position="357"/>
    </location>
</feature>
<dbReference type="GO" id="GO:0016787">
    <property type="term" value="F:hydrolase activity"/>
    <property type="evidence" value="ECO:0007669"/>
    <property type="project" value="InterPro"/>
</dbReference>
<dbReference type="NCBIfam" id="NF033503">
    <property type="entry name" value="LarB"/>
    <property type="match status" value="1"/>
</dbReference>
<evidence type="ECO:0000313" key="4">
    <source>
        <dbReference type="Proteomes" id="UP000318053"/>
    </source>
</evidence>
<dbReference type="InterPro" id="IPR039476">
    <property type="entry name" value="P2CMN_synthase_LarB"/>
</dbReference>
<dbReference type="PANTHER" id="PTHR43064">
    <property type="entry name" value="PHOSPHORIBOSYLAMINOIMIDAZOLE CARBOXYLASE-RELATED"/>
    <property type="match status" value="1"/>
</dbReference>
<dbReference type="SMART" id="SM01001">
    <property type="entry name" value="AIRC"/>
    <property type="match status" value="1"/>
</dbReference>
<proteinExistence type="predicted"/>
<dbReference type="InterPro" id="IPR000031">
    <property type="entry name" value="PurE_dom"/>
</dbReference>
<accession>A0A5C5WZF5</accession>
<dbReference type="EMBL" id="SJPK01000014">
    <property type="protein sequence ID" value="TWT56304.1"/>
    <property type="molecule type" value="Genomic_DNA"/>
</dbReference>
<comment type="caution">
    <text evidence="3">The sequence shown here is derived from an EMBL/GenBank/DDBJ whole genome shotgun (WGS) entry which is preliminary data.</text>
</comment>
<evidence type="ECO:0000256" key="1">
    <source>
        <dbReference type="SAM" id="MobiDB-lite"/>
    </source>
</evidence>
<dbReference type="SUPFAM" id="SSF52255">
    <property type="entry name" value="N5-CAIR mutase (phosphoribosylaminoimidazole carboxylase, PurE)"/>
    <property type="match status" value="1"/>
</dbReference>
<gene>
    <name evidence="3" type="ORF">CA85_43070</name>
</gene>
<dbReference type="AlphaFoldDB" id="A0A5C5WZF5"/>
<reference evidence="3 4" key="1">
    <citation type="submission" date="2019-02" db="EMBL/GenBank/DDBJ databases">
        <title>Deep-cultivation of Planctomycetes and their phenomic and genomic characterization uncovers novel biology.</title>
        <authorList>
            <person name="Wiegand S."/>
            <person name="Jogler M."/>
            <person name="Boedeker C."/>
            <person name="Pinto D."/>
            <person name="Vollmers J."/>
            <person name="Rivas-Marin E."/>
            <person name="Kohn T."/>
            <person name="Peeters S.H."/>
            <person name="Heuer A."/>
            <person name="Rast P."/>
            <person name="Oberbeckmann S."/>
            <person name="Bunk B."/>
            <person name="Jeske O."/>
            <person name="Meyerdierks A."/>
            <person name="Storesund J.E."/>
            <person name="Kallscheuer N."/>
            <person name="Luecker S."/>
            <person name="Lage O.M."/>
            <person name="Pohl T."/>
            <person name="Merkel B.J."/>
            <person name="Hornburger P."/>
            <person name="Mueller R.-W."/>
            <person name="Bruemmer F."/>
            <person name="Labrenz M."/>
            <person name="Spormann A.M."/>
            <person name="Op Den Camp H."/>
            <person name="Overmann J."/>
            <person name="Amann R."/>
            <person name="Jetten M.S.M."/>
            <person name="Mascher T."/>
            <person name="Medema M.H."/>
            <person name="Devos D.P."/>
            <person name="Kaster A.-K."/>
            <person name="Ovreas L."/>
            <person name="Rohde M."/>
            <person name="Galperin M.Y."/>
            <person name="Jogler C."/>
        </authorList>
    </citation>
    <scope>NUCLEOTIDE SEQUENCE [LARGE SCALE GENOMIC DNA]</scope>
    <source>
        <strain evidence="3 4">CA85</strain>
    </source>
</reference>
<sequence>MRGKIVYCRRKRAFHNRIEKGSCPKGTRCKRCKSIVMAPPPIDDTVEYYRSSSIPRLLLPHVKSPMNSPAPPSPAREKEAPCPTLLEMLAAVAEGTMAVDQAADELSVQMAATENVAPLIDGMAPIPGATVDIGRRARCGFGEVIYGEGKSTELMIRIVQTQLDAGEHCLITRIDSTAAAQLRRIFPCTHHNPLARTLRIAGEPNQLTCPVREAGVAHVAVVTAGSTDAAVAEEAIETLAWMGVAADRIEDVGVAGPQRLLAAVPELRKAAAIVVIAGMEGALPPTVAGHVAVPVIAVPTSTGYGANFAGLTPLMGMLTACAPNVAVVNIDAGFKGAYLAGLIAAGLNGQSNQTAAAG</sequence>
<dbReference type="Gene3D" id="3.40.50.1970">
    <property type="match status" value="1"/>
</dbReference>
<dbReference type="Proteomes" id="UP000318053">
    <property type="component" value="Unassembled WGS sequence"/>
</dbReference>
<evidence type="ECO:0000259" key="2">
    <source>
        <dbReference type="SMART" id="SM01001"/>
    </source>
</evidence>